<sequence>MTQIKRRAASGIDQHLLESPAHIADEFRNMPGKGGYRSQEKGRVRQALRPRWAGVM</sequence>
<accession>Q7NZ58</accession>
<dbReference type="HOGENOM" id="CLU_3005838_0_0_4"/>
<name>Q7NZ58_CHRVO</name>
<organism evidence="1 2">
    <name type="scientific">Chromobacterium violaceum (strain ATCC 12472 / DSM 30191 / JCM 1249 / CCUG 213 / NBRC 12614 / NCIMB 9131 / NCTC 9757 / MK)</name>
    <dbReference type="NCBI Taxonomy" id="243365"/>
    <lineage>
        <taxon>Bacteria</taxon>
        <taxon>Pseudomonadati</taxon>
        <taxon>Pseudomonadota</taxon>
        <taxon>Betaproteobacteria</taxon>
        <taxon>Neisseriales</taxon>
        <taxon>Chromobacteriaceae</taxon>
        <taxon>Chromobacterium</taxon>
    </lineage>
</organism>
<gene>
    <name evidence="1" type="ordered locus">CV_1064</name>
</gene>
<reference evidence="1 2" key="1">
    <citation type="journal article" date="2003" name="Proc. Natl. Acad. Sci. U.S.A.">
        <title>The complete genome sequence of Chromobacterium violaceum reveals remarkable and exploitable bacterial adaptability.</title>
        <authorList>
            <person name="Vasconcelos A.T.R."/>
            <person name="de Almeida D.F."/>
            <person name="Almeida F.C."/>
            <person name="de Almeida L.G.P."/>
            <person name="de Almeida R."/>
            <person name="Goncalves J.A.A."/>
            <person name="Andrade E.M."/>
            <person name="Antonio R.V."/>
            <person name="Araripe J."/>
            <person name="de Araujo M.F.F."/>
            <person name="Filho S.A."/>
            <person name="Azevedo V."/>
            <person name="Batista A.J."/>
            <person name="Bataus L.A.M."/>
            <person name="Batista J.S."/>
            <person name="Belo A."/>
            <person name="vander Berg C."/>
            <person name="Blamey J."/>
            <person name="Bogo M."/>
            <person name="Bonato S."/>
            <person name="Bordignon J."/>
            <person name="Brito C.A."/>
            <person name="Brocchi M."/>
            <person name="Burity H.A."/>
            <person name="Camargo A.A."/>
            <person name="Cardoso D.D.P."/>
            <person name="Carneiro N.P."/>
            <person name="Carraro D.M."/>
            <person name="Carvalho C.M.B."/>
            <person name="Cascardo J.C.M."/>
            <person name="Cavada B.S."/>
            <person name="Chueire L.M.O."/>
            <person name="Pasa T.B.C."/>
            <person name="Duran N."/>
            <person name="Fagundes N."/>
            <person name="Falcao C.L."/>
            <person name="Fantinatti F."/>
            <person name="Farias I.P."/>
            <person name="Felipe M.S.S."/>
            <person name="Ferrari L.P."/>
            <person name="Ferro J.A."/>
            <person name="Ferro M.I.T."/>
            <person name="Franco G.R."/>
            <person name="Freitas N.S.A."/>
            <person name="Furlan L.R."/>
            <person name="Gazzinelli R.T."/>
            <person name="Gomes E.A."/>
            <person name="Goncalves P.R."/>
            <person name="Grangeiro T.B."/>
            <person name="Grattapaglia D."/>
            <person name="Grisard E.C."/>
            <person name="Guimaraes C.T."/>
            <person name="Hanna E.S."/>
            <person name="Hungria M."/>
            <person name="Jardim S.N."/>
            <person name="Laurino J."/>
            <person name="Leoi L.C.T."/>
            <person name="Fassarella L."/>
            <person name="Lima A."/>
            <person name="Loureiro M.F."/>
            <person name="Lyra M.C.P."/>
            <person name="Macedo M."/>
            <person name="Madeira H.M.F."/>
            <person name="Manfio G.P."/>
            <person name="Maranhao A.Q."/>
            <person name="Martins W.S."/>
            <person name="di Mauro S.M.Z."/>
            <person name="de Medeiros S.R.B."/>
            <person name="Meissner R.D.V."/>
            <person name="Menck C.F.M."/>
            <person name="Moreira M.A.M."/>
            <person name="Nascimento F.F."/>
            <person name="Nicolas M.F."/>
            <person name="Oliveira J.G."/>
            <person name="Oliveira S.C."/>
            <person name="Paixao R.F.C."/>
            <person name="Parente J.A."/>
            <person name="Pedrosa F.O."/>
            <person name="Pena S.J.D."/>
            <person name="Perreira J.O."/>
            <person name="Perreira M."/>
            <person name="Pinto L.S.R.C."/>
            <person name="Pinto L.S."/>
            <person name="Porto J.I.R."/>
            <person name="Potrich D.P."/>
            <person name="Neto C.E.R."/>
            <person name="Reis A.M.M."/>
            <person name="Rigo L.U."/>
            <person name="Rondinelli E."/>
            <person name="dos Santos E.B.P."/>
            <person name="Santos F.R."/>
            <person name="Schneider M.P.C."/>
            <person name="Seuanez H.N."/>
            <person name="Silva A.M.R."/>
            <person name="da Silva A.L.C."/>
            <person name="Silva D.W."/>
            <person name="Silva R."/>
            <person name="Simoes I.C."/>
            <person name="Simon D."/>
            <person name="Soares C.M.A."/>
            <person name="Soares R.B.A."/>
            <person name="Souza E.M."/>
            <person name="Souza K.R.L."/>
            <person name="Souza R.C."/>
            <person name="Steffens M.B.R."/>
            <person name="Steindel M."/>
            <person name="Teixeira S.R."/>
            <person name="Urmenyi T."/>
            <person name="Vettore A."/>
            <person name="Wassem R."/>
            <person name="Zaha A."/>
            <person name="Simpson A.J.G."/>
        </authorList>
    </citation>
    <scope>NUCLEOTIDE SEQUENCE [LARGE SCALE GENOMIC DNA]</scope>
    <source>
        <strain evidence="2">ATCC 12472 / DSM 30191 / JCM 1249 / NBRC 12614 / NCIMB 9131 / NCTC 9757</strain>
    </source>
</reference>
<evidence type="ECO:0000313" key="1">
    <source>
        <dbReference type="EMBL" id="AAQ58739.1"/>
    </source>
</evidence>
<dbReference type="Proteomes" id="UP000001424">
    <property type="component" value="Chromosome"/>
</dbReference>
<protein>
    <submittedName>
        <fullName evidence="1">Uncharacterized protein</fullName>
    </submittedName>
</protein>
<dbReference type="AlphaFoldDB" id="Q7NZ58"/>
<proteinExistence type="predicted"/>
<evidence type="ECO:0000313" key="2">
    <source>
        <dbReference type="Proteomes" id="UP000001424"/>
    </source>
</evidence>
<dbReference type="EMBL" id="AE016825">
    <property type="protein sequence ID" value="AAQ58739.1"/>
    <property type="molecule type" value="Genomic_DNA"/>
</dbReference>
<dbReference type="STRING" id="243365.CV_1064"/>
<dbReference type="KEGG" id="cvi:CV_1064"/>
<keyword evidence="2" id="KW-1185">Reference proteome</keyword>